<accession>A0ABT6X638</accession>
<evidence type="ECO:0000256" key="2">
    <source>
        <dbReference type="ARBA" id="ARBA00023125"/>
    </source>
</evidence>
<keyword evidence="3" id="KW-0378">Hydrolase</keyword>
<sequence>MTRLDDLFLIKAGLVSSRVTVSNTKTKSSIAYLRPAKTQQRTLAGWVERSSVPSEHRHPIYTLFVSTDGEGSHTYAYVSTFEFVANSNVCVLLPKREMSLAEKIFYAKAITLNRGKFSYGRKPKGERLKSIELPNTPPDWVKNPIDFDSTFGGLPNFPVKAIQRRHLKAGTSTVSLCELFEVNYGTNLELNAMDVNPHGINFVARTSQNNGVSAKVQKLSEMEPTEGGVLSVAGGGSVLETFLQVEPFYSGRDLFYLRPKTKMSVDVMLFYATCIKANRYKYSYGRQANKTLRDLKLPAIECVPAWVNGAFERVSVKIKVLTAETLQAVILAPSDKFIGDGVDLAEWIAEGRA</sequence>
<organism evidence="3 4">
    <name type="scientific">Limnohabitans lacus</name>
    <dbReference type="NCBI Taxonomy" id="3045173"/>
    <lineage>
        <taxon>Bacteria</taxon>
        <taxon>Pseudomonadati</taxon>
        <taxon>Pseudomonadota</taxon>
        <taxon>Betaproteobacteria</taxon>
        <taxon>Burkholderiales</taxon>
        <taxon>Comamonadaceae</taxon>
        <taxon>Limnohabitans</taxon>
    </lineage>
</organism>
<keyword evidence="3" id="KW-0255">Endonuclease</keyword>
<comment type="caution">
    <text evidence="3">The sequence shown here is derived from an EMBL/GenBank/DDBJ whole genome shotgun (WGS) entry which is preliminary data.</text>
</comment>
<evidence type="ECO:0000313" key="3">
    <source>
        <dbReference type="EMBL" id="MDI9233479.1"/>
    </source>
</evidence>
<keyword evidence="2" id="KW-0238">DNA-binding</keyword>
<keyword evidence="4" id="KW-1185">Reference proteome</keyword>
<proteinExistence type="predicted"/>
<keyword evidence="1" id="KW-0680">Restriction system</keyword>
<reference evidence="3" key="1">
    <citation type="submission" date="2023-05" db="EMBL/GenBank/DDBJ databases">
        <title>Limnohabitans sp. strain HM2-2 Genome sequencing and assembly.</title>
        <authorList>
            <person name="Jung Y."/>
        </authorList>
    </citation>
    <scope>NUCLEOTIDE SEQUENCE</scope>
    <source>
        <strain evidence="3">HM2-2</strain>
    </source>
</reference>
<dbReference type="Proteomes" id="UP001431902">
    <property type="component" value="Unassembled WGS sequence"/>
</dbReference>
<gene>
    <name evidence="3" type="ORF">QLQ16_06490</name>
</gene>
<dbReference type="Gene3D" id="3.90.220.20">
    <property type="entry name" value="DNA methylase specificity domains"/>
    <property type="match status" value="1"/>
</dbReference>
<dbReference type="EMBL" id="JASGBH010000004">
    <property type="protein sequence ID" value="MDI9233479.1"/>
    <property type="molecule type" value="Genomic_DNA"/>
</dbReference>
<evidence type="ECO:0000313" key="4">
    <source>
        <dbReference type="Proteomes" id="UP001431902"/>
    </source>
</evidence>
<evidence type="ECO:0000256" key="1">
    <source>
        <dbReference type="ARBA" id="ARBA00022747"/>
    </source>
</evidence>
<protein>
    <submittedName>
        <fullName evidence="3">Restriction endonuclease</fullName>
    </submittedName>
</protein>
<keyword evidence="3" id="KW-0540">Nuclease</keyword>
<dbReference type="InterPro" id="IPR044946">
    <property type="entry name" value="Restrct_endonuc_typeI_TRD_sf"/>
</dbReference>
<name>A0ABT6X638_9BURK</name>
<dbReference type="GO" id="GO:0004519">
    <property type="term" value="F:endonuclease activity"/>
    <property type="evidence" value="ECO:0007669"/>
    <property type="project" value="UniProtKB-KW"/>
</dbReference>